<dbReference type="AlphaFoldDB" id="A0A5C6ELH0"/>
<reference evidence="2 3" key="1">
    <citation type="submission" date="2019-02" db="EMBL/GenBank/DDBJ databases">
        <title>Deep-cultivation of Planctomycetes and their phenomic and genomic characterization uncovers novel biology.</title>
        <authorList>
            <person name="Wiegand S."/>
            <person name="Jogler M."/>
            <person name="Boedeker C."/>
            <person name="Pinto D."/>
            <person name="Vollmers J."/>
            <person name="Rivas-Marin E."/>
            <person name="Kohn T."/>
            <person name="Peeters S.H."/>
            <person name="Heuer A."/>
            <person name="Rast P."/>
            <person name="Oberbeckmann S."/>
            <person name="Bunk B."/>
            <person name="Jeske O."/>
            <person name="Meyerdierks A."/>
            <person name="Storesund J.E."/>
            <person name="Kallscheuer N."/>
            <person name="Luecker S."/>
            <person name="Lage O.M."/>
            <person name="Pohl T."/>
            <person name="Merkel B.J."/>
            <person name="Hornburger P."/>
            <person name="Mueller R.-W."/>
            <person name="Bruemmer F."/>
            <person name="Labrenz M."/>
            <person name="Spormann A.M."/>
            <person name="Op Den Camp H."/>
            <person name="Overmann J."/>
            <person name="Amann R."/>
            <person name="Jetten M.S.M."/>
            <person name="Mascher T."/>
            <person name="Medema M.H."/>
            <person name="Devos D.P."/>
            <person name="Kaster A.-K."/>
            <person name="Ovreas L."/>
            <person name="Rohde M."/>
            <person name="Galperin M.Y."/>
            <person name="Jogler C."/>
        </authorList>
    </citation>
    <scope>NUCLEOTIDE SEQUENCE [LARGE SCALE GENOMIC DNA]</scope>
    <source>
        <strain evidence="2 3">Poly51</strain>
    </source>
</reference>
<organism evidence="2 3">
    <name type="scientific">Rubripirellula tenax</name>
    <dbReference type="NCBI Taxonomy" id="2528015"/>
    <lineage>
        <taxon>Bacteria</taxon>
        <taxon>Pseudomonadati</taxon>
        <taxon>Planctomycetota</taxon>
        <taxon>Planctomycetia</taxon>
        <taxon>Pirellulales</taxon>
        <taxon>Pirellulaceae</taxon>
        <taxon>Rubripirellula</taxon>
    </lineage>
</organism>
<feature type="transmembrane region" description="Helical" evidence="1">
    <location>
        <begin position="20"/>
        <end position="38"/>
    </location>
</feature>
<dbReference type="RefSeq" id="WP_186775751.1">
    <property type="nucleotide sequence ID" value="NZ_SJPW01000006.1"/>
</dbReference>
<feature type="transmembrane region" description="Helical" evidence="1">
    <location>
        <begin position="50"/>
        <end position="69"/>
    </location>
</feature>
<evidence type="ECO:0000313" key="2">
    <source>
        <dbReference type="EMBL" id="TWU48957.1"/>
    </source>
</evidence>
<gene>
    <name evidence="2" type="ORF">Poly51_48610</name>
</gene>
<feature type="transmembrane region" description="Helical" evidence="1">
    <location>
        <begin position="89"/>
        <end position="113"/>
    </location>
</feature>
<keyword evidence="1" id="KW-1133">Transmembrane helix</keyword>
<keyword evidence="1" id="KW-0472">Membrane</keyword>
<keyword evidence="3" id="KW-1185">Reference proteome</keyword>
<dbReference type="Proteomes" id="UP000318288">
    <property type="component" value="Unassembled WGS sequence"/>
</dbReference>
<protein>
    <submittedName>
        <fullName evidence="2">Uncharacterized protein</fullName>
    </submittedName>
</protein>
<proteinExistence type="predicted"/>
<accession>A0A5C6ELH0</accession>
<evidence type="ECO:0000256" key="1">
    <source>
        <dbReference type="SAM" id="Phobius"/>
    </source>
</evidence>
<sequence>MPTERDTDPTPNLGLSERGIGLYALFAGAALTYLGYISPISSALSGAPSVSTSMTCAGIVPLIWMIGIAYTALGDRTKVVLGYRNQPTIAGWCFYAIGFVAGGLGYWMLLVFLRSHGYDV</sequence>
<evidence type="ECO:0000313" key="3">
    <source>
        <dbReference type="Proteomes" id="UP000318288"/>
    </source>
</evidence>
<keyword evidence="1" id="KW-0812">Transmembrane</keyword>
<comment type="caution">
    <text evidence="2">The sequence shown here is derived from an EMBL/GenBank/DDBJ whole genome shotgun (WGS) entry which is preliminary data.</text>
</comment>
<name>A0A5C6ELH0_9BACT</name>
<dbReference type="EMBL" id="SJPW01000006">
    <property type="protein sequence ID" value="TWU48957.1"/>
    <property type="molecule type" value="Genomic_DNA"/>
</dbReference>